<comment type="caution">
    <text evidence="3">The sequence shown here is derived from an EMBL/GenBank/DDBJ whole genome shotgun (WGS) entry which is preliminary data.</text>
</comment>
<dbReference type="PANTHER" id="PTHR32027:SF9">
    <property type="entry name" value="BLL3847 PROTEIN"/>
    <property type="match status" value="1"/>
</dbReference>
<dbReference type="InterPro" id="IPR013108">
    <property type="entry name" value="Amidohydro_3"/>
</dbReference>
<dbReference type="OrthoDB" id="3366604at2"/>
<dbReference type="InterPro" id="IPR032466">
    <property type="entry name" value="Metal_Hydrolase"/>
</dbReference>
<dbReference type="SUPFAM" id="SSF51556">
    <property type="entry name" value="Metallo-dependent hydrolases"/>
    <property type="match status" value="1"/>
</dbReference>
<dbReference type="EMBL" id="SPQB01000068">
    <property type="protein sequence ID" value="TFU30100.1"/>
    <property type="molecule type" value="Genomic_DNA"/>
</dbReference>
<dbReference type="PANTHER" id="PTHR32027">
    <property type="entry name" value="CYTOSINE DEAMINASE"/>
    <property type="match status" value="1"/>
</dbReference>
<name>A0A4Y9FNJ8_9MICO</name>
<dbReference type="GO" id="GO:0016814">
    <property type="term" value="F:hydrolase activity, acting on carbon-nitrogen (but not peptide) bonds, in cyclic amidines"/>
    <property type="evidence" value="ECO:0007669"/>
    <property type="project" value="TreeGrafter"/>
</dbReference>
<dbReference type="Proteomes" id="UP000298358">
    <property type="component" value="Unassembled WGS sequence"/>
</dbReference>
<organism evidence="3 4">
    <name type="scientific">Microbacterium paludicola</name>
    <dbReference type="NCBI Taxonomy" id="300019"/>
    <lineage>
        <taxon>Bacteria</taxon>
        <taxon>Bacillati</taxon>
        <taxon>Actinomycetota</taxon>
        <taxon>Actinomycetes</taxon>
        <taxon>Micrococcales</taxon>
        <taxon>Microbacteriaceae</taxon>
        <taxon>Microbacterium</taxon>
    </lineage>
</organism>
<gene>
    <name evidence="3" type="ORF">E4U02_15030</name>
</gene>
<evidence type="ECO:0000313" key="4">
    <source>
        <dbReference type="Proteomes" id="UP000298358"/>
    </source>
</evidence>
<accession>A0A4Y9FNJ8</accession>
<dbReference type="Gene3D" id="3.20.20.140">
    <property type="entry name" value="Metal-dependent hydrolases"/>
    <property type="match status" value="1"/>
</dbReference>
<dbReference type="InterPro" id="IPR011059">
    <property type="entry name" value="Metal-dep_hydrolase_composite"/>
</dbReference>
<dbReference type="Gene3D" id="2.30.40.10">
    <property type="entry name" value="Urease, subunit C, domain 1"/>
    <property type="match status" value="1"/>
</dbReference>
<sequence>MPTPRIDPDRREKASAVPRVNPHDLRPGQAIATLSAVTLPDGVGASLSIEQGLIAAAPSASAPVAAASDEVEVDATGWLLLPPAADLHAHIDKAYTWSAAGEPEGSLEDAVACWRAFGAAVTEERIALNARRQLDAALRAGVTAVRTHVNYHEGGDPLRGIRAVIEAREDYRGLVDVQVVAMHDQFRDTGMIRDAIALGVDLIGAAPHLSTDPRDEIDRAVAIAEDAGIGIDLHTDETLNPESLDLLHLARRTADWPDEMTRSAGHCVSLAVQPPDRLAAVLAAAAEARVSIITNPLTNLYLQGWEHPVATPRAVPPLAAILDAGVVLAAGGDNVQDPFNPLGNGDMVDVAAALVLAGHLSPRRAWQVVARGRELLGLGAANAAAGDDADLVLVRAASVAEALAERAPDRVVVRGGRVVATRRTASDVVAVPSRKEVAL</sequence>
<dbReference type="SUPFAM" id="SSF51338">
    <property type="entry name" value="Composite domain of metallo-dependent hydrolases"/>
    <property type="match status" value="1"/>
</dbReference>
<keyword evidence="4" id="KW-1185">Reference proteome</keyword>
<feature type="compositionally biased region" description="Basic and acidic residues" evidence="1">
    <location>
        <begin position="1"/>
        <end position="14"/>
    </location>
</feature>
<dbReference type="InterPro" id="IPR052349">
    <property type="entry name" value="Metallo-hydrolase_Enzymes"/>
</dbReference>
<evidence type="ECO:0000256" key="1">
    <source>
        <dbReference type="SAM" id="MobiDB-lite"/>
    </source>
</evidence>
<dbReference type="AlphaFoldDB" id="A0A4Y9FNJ8"/>
<dbReference type="Pfam" id="PF07969">
    <property type="entry name" value="Amidohydro_3"/>
    <property type="match status" value="1"/>
</dbReference>
<protein>
    <submittedName>
        <fullName evidence="3">Amidohydrolase</fullName>
    </submittedName>
</protein>
<evidence type="ECO:0000313" key="3">
    <source>
        <dbReference type="EMBL" id="TFU30100.1"/>
    </source>
</evidence>
<reference evidence="3 4" key="1">
    <citation type="submission" date="2019-03" db="EMBL/GenBank/DDBJ databases">
        <title>Diversity of the mouse oral microbiome.</title>
        <authorList>
            <person name="Joseph S."/>
            <person name="Aduse-Opoku J."/>
            <person name="Curtis M."/>
            <person name="Wade W."/>
            <person name="Hashim A."/>
        </authorList>
    </citation>
    <scope>NUCLEOTIDE SEQUENCE [LARGE SCALE GENOMIC DNA]</scope>
    <source>
        <strain evidence="3 4">P1012</strain>
    </source>
</reference>
<feature type="domain" description="Amidohydrolase 3" evidence="2">
    <location>
        <begin position="101"/>
        <end position="419"/>
    </location>
</feature>
<proteinExistence type="predicted"/>
<keyword evidence="3" id="KW-0378">Hydrolase</keyword>
<evidence type="ECO:0000259" key="2">
    <source>
        <dbReference type="Pfam" id="PF07969"/>
    </source>
</evidence>
<feature type="region of interest" description="Disordered" evidence="1">
    <location>
        <begin position="1"/>
        <end position="21"/>
    </location>
</feature>